<dbReference type="PANTHER" id="PTHR43861:SF1">
    <property type="entry name" value="TRANS-ACONITATE 2-METHYLTRANSFERASE"/>
    <property type="match status" value="1"/>
</dbReference>
<dbReference type="InterPro" id="IPR029063">
    <property type="entry name" value="SAM-dependent_MTases_sf"/>
</dbReference>
<keyword evidence="5" id="KW-1185">Reference proteome</keyword>
<keyword evidence="1" id="KW-0489">Methyltransferase</keyword>
<dbReference type="SUPFAM" id="SSF53335">
    <property type="entry name" value="S-adenosyl-L-methionine-dependent methyltransferases"/>
    <property type="match status" value="1"/>
</dbReference>
<dbReference type="PANTHER" id="PTHR43861">
    <property type="entry name" value="TRANS-ACONITATE 2-METHYLTRANSFERASE-RELATED"/>
    <property type="match status" value="1"/>
</dbReference>
<dbReference type="CDD" id="cd02440">
    <property type="entry name" value="AdoMet_MTases"/>
    <property type="match status" value="1"/>
</dbReference>
<dbReference type="Gene3D" id="3.40.50.150">
    <property type="entry name" value="Vaccinia Virus protein VP39"/>
    <property type="match status" value="1"/>
</dbReference>
<keyword evidence="2" id="KW-0808">Transferase</keyword>
<comment type="caution">
    <text evidence="4">The sequence shown here is derived from an EMBL/GenBank/DDBJ whole genome shotgun (WGS) entry which is preliminary data.</text>
</comment>
<keyword evidence="4" id="KW-0830">Ubiquinone</keyword>
<accession>A0ABS4H2Q5</accession>
<evidence type="ECO:0000259" key="3">
    <source>
        <dbReference type="Pfam" id="PF13649"/>
    </source>
</evidence>
<dbReference type="InterPro" id="IPR041698">
    <property type="entry name" value="Methyltransf_25"/>
</dbReference>
<gene>
    <name evidence="4" type="ORF">J2Z20_001408</name>
</gene>
<feature type="domain" description="Methyltransferase" evidence="3">
    <location>
        <begin position="48"/>
        <end position="139"/>
    </location>
</feature>
<reference evidence="4 5" key="1">
    <citation type="submission" date="2021-03" db="EMBL/GenBank/DDBJ databases">
        <title>Genomic Encyclopedia of Type Strains, Phase IV (KMG-IV): sequencing the most valuable type-strain genomes for metagenomic binning, comparative biology and taxonomic classification.</title>
        <authorList>
            <person name="Goeker M."/>
        </authorList>
    </citation>
    <scope>NUCLEOTIDE SEQUENCE [LARGE SCALE GENOMIC DNA]</scope>
    <source>
        <strain evidence="4 5">DSM 23491</strain>
    </source>
</reference>
<dbReference type="EMBL" id="JAGGKP010000001">
    <property type="protein sequence ID" value="MBP1936547.1"/>
    <property type="molecule type" value="Genomic_DNA"/>
</dbReference>
<evidence type="ECO:0000256" key="2">
    <source>
        <dbReference type="ARBA" id="ARBA00022679"/>
    </source>
</evidence>
<proteinExistence type="predicted"/>
<name>A0ABS4H2Q5_9BACL</name>
<protein>
    <submittedName>
        <fullName evidence="4">Ubiquinone/menaquinone biosynthesis C-methylase UbiE</fullName>
    </submittedName>
</protein>
<sequence length="243" mass="28554">MDRGSQFYDQEHVFNNYMERRKWNENANDTIEKPIFMDLVADVTDYHILDLGCGTASFGNELLDSGARSYTGIEGSRNMVELSKEVMNRSNGTVIHTTMEEWEYPNACYNMVISRLAIHYINDIGVLFEQVYRSLLPGGSFIFSVEHPVLTSSYGNTKTEGWKQDWVVDHYFHNGARKQEWLGGTVTKYHRTIEDYFTAMQQSRFIIESLKESRPREEHFHNEETYKRRMRIPLFLFMKGKKL</sequence>
<evidence type="ECO:0000313" key="4">
    <source>
        <dbReference type="EMBL" id="MBP1936547.1"/>
    </source>
</evidence>
<evidence type="ECO:0000256" key="1">
    <source>
        <dbReference type="ARBA" id="ARBA00022603"/>
    </source>
</evidence>
<organism evidence="4 5">
    <name type="scientific">Paenibacillus sediminis</name>
    <dbReference type="NCBI Taxonomy" id="664909"/>
    <lineage>
        <taxon>Bacteria</taxon>
        <taxon>Bacillati</taxon>
        <taxon>Bacillota</taxon>
        <taxon>Bacilli</taxon>
        <taxon>Bacillales</taxon>
        <taxon>Paenibacillaceae</taxon>
        <taxon>Paenibacillus</taxon>
    </lineage>
</organism>
<dbReference type="Proteomes" id="UP001519273">
    <property type="component" value="Unassembled WGS sequence"/>
</dbReference>
<evidence type="ECO:0000313" key="5">
    <source>
        <dbReference type="Proteomes" id="UP001519273"/>
    </source>
</evidence>
<dbReference type="RefSeq" id="WP_245251901.1">
    <property type="nucleotide sequence ID" value="NZ_CBCRVE010000002.1"/>
</dbReference>
<dbReference type="Pfam" id="PF13649">
    <property type="entry name" value="Methyltransf_25"/>
    <property type="match status" value="1"/>
</dbReference>